<dbReference type="PANTHER" id="PTHR32410">
    <property type="entry name" value="CYSTEINE/HISTIDINE-RICH C1 DOMAIN FAMILY PROTEIN"/>
    <property type="match status" value="1"/>
</dbReference>
<keyword evidence="3" id="KW-0863">Zinc-finger</keyword>
<feature type="domain" description="Zinc finger PHD-type" evidence="6">
    <location>
        <begin position="208"/>
        <end position="249"/>
    </location>
</feature>
<gene>
    <name evidence="7" type="ORF">TCM_042442</name>
</gene>
<sequence>MELLQHFSHEHPLIFNERQSHESEKQADCSACGDLVSGPSFSCEECGFYLDKKCAEAPSQLNHPLHRKHCLDLQARPPYEGAFFFCQFCFKKCEKFLYDCSCGLLFHIKCALFSYNIAEKRIGELQQIARINPLISTENGNEELKKAKCFACWKPFLDSVYLSPDCGFYLNAKCADLPAEINHLFHREHSLILQFCDEYFDDFSQHLPCNVCQVTQRKGFVYCCSICKFALHIECASPPPPIIKDKNHQHPFIRFRIRFPFICDACGSSGNHVSYICSTCETIIHRSCISLPRILRHPWHFEHPISHTYSVGQDKFKSWECRICHLEDVNSKYGSYSCSDYDYIVHVNCAIE</sequence>
<dbReference type="AlphaFoldDB" id="A0A061FT00"/>
<reference evidence="7 8" key="1">
    <citation type="journal article" date="2013" name="Genome Biol.">
        <title>The genome sequence of the most widely cultivated cacao type and its use to identify candidate genes regulating pod color.</title>
        <authorList>
            <person name="Motamayor J.C."/>
            <person name="Mockaitis K."/>
            <person name="Schmutz J."/>
            <person name="Haiminen N."/>
            <person name="Iii D.L."/>
            <person name="Cornejo O."/>
            <person name="Findley S.D."/>
            <person name="Zheng P."/>
            <person name="Utro F."/>
            <person name="Royaert S."/>
            <person name="Saski C."/>
            <person name="Jenkins J."/>
            <person name="Podicheti R."/>
            <person name="Zhao M."/>
            <person name="Scheffler B.E."/>
            <person name="Stack J.C."/>
            <person name="Feltus F.A."/>
            <person name="Mustiga G.M."/>
            <person name="Amores F."/>
            <person name="Phillips W."/>
            <person name="Marelli J.P."/>
            <person name="May G.D."/>
            <person name="Shapiro H."/>
            <person name="Ma J."/>
            <person name="Bustamante C.D."/>
            <person name="Schnell R.J."/>
            <person name="Main D."/>
            <person name="Gilbert D."/>
            <person name="Parida L."/>
            <person name="Kuhn D.N."/>
        </authorList>
    </citation>
    <scope>NUCLEOTIDE SEQUENCE [LARGE SCALE GENOMIC DNA]</scope>
    <source>
        <strain evidence="8">cv. Matina 1-6</strain>
    </source>
</reference>
<evidence type="ECO:0000313" key="8">
    <source>
        <dbReference type="Proteomes" id="UP000026915"/>
    </source>
</evidence>
<keyword evidence="1" id="KW-0479">Metal-binding</keyword>
<dbReference type="PANTHER" id="PTHR32410:SF206">
    <property type="entry name" value="C1 DOMAIN FAMILY PROTEIN, PUTATIVE-RELATED"/>
    <property type="match status" value="1"/>
</dbReference>
<evidence type="ECO:0000256" key="3">
    <source>
        <dbReference type="ARBA" id="ARBA00022771"/>
    </source>
</evidence>
<dbReference type="SUPFAM" id="SSF57889">
    <property type="entry name" value="Cysteine-rich domain"/>
    <property type="match status" value="3"/>
</dbReference>
<organism evidence="7 8">
    <name type="scientific">Theobroma cacao</name>
    <name type="common">Cacao</name>
    <name type="synonym">Cocoa</name>
    <dbReference type="NCBI Taxonomy" id="3641"/>
    <lineage>
        <taxon>Eukaryota</taxon>
        <taxon>Viridiplantae</taxon>
        <taxon>Streptophyta</taxon>
        <taxon>Embryophyta</taxon>
        <taxon>Tracheophyta</taxon>
        <taxon>Spermatophyta</taxon>
        <taxon>Magnoliopsida</taxon>
        <taxon>eudicotyledons</taxon>
        <taxon>Gunneridae</taxon>
        <taxon>Pentapetalae</taxon>
        <taxon>rosids</taxon>
        <taxon>malvids</taxon>
        <taxon>Malvales</taxon>
        <taxon>Malvaceae</taxon>
        <taxon>Byttnerioideae</taxon>
        <taxon>Theobroma</taxon>
    </lineage>
</organism>
<dbReference type="EMBL" id="CM001888">
    <property type="protein sequence ID" value="EOY17674.1"/>
    <property type="molecule type" value="Genomic_DNA"/>
</dbReference>
<feature type="domain" description="Phorbol-ester/DAG-type" evidence="5">
    <location>
        <begin position="11"/>
        <end position="60"/>
    </location>
</feature>
<dbReference type="Gramene" id="EOY17674">
    <property type="protein sequence ID" value="EOY17674"/>
    <property type="gene ID" value="TCM_042442"/>
</dbReference>
<dbReference type="InterPro" id="IPR002219">
    <property type="entry name" value="PKC_DAG/PE"/>
</dbReference>
<dbReference type="OMA" id="EQFHCAA"/>
<dbReference type="InParanoid" id="A0A061FT00"/>
<evidence type="ECO:0000313" key="7">
    <source>
        <dbReference type="EMBL" id="EOY17674.1"/>
    </source>
</evidence>
<dbReference type="GO" id="GO:0008270">
    <property type="term" value="F:zinc ion binding"/>
    <property type="evidence" value="ECO:0007669"/>
    <property type="project" value="UniProtKB-KW"/>
</dbReference>
<evidence type="ECO:0000256" key="4">
    <source>
        <dbReference type="ARBA" id="ARBA00022833"/>
    </source>
</evidence>
<proteinExistence type="predicted"/>
<dbReference type="InterPro" id="IPR046349">
    <property type="entry name" value="C1-like_sf"/>
</dbReference>
<dbReference type="InterPro" id="IPR053192">
    <property type="entry name" value="Vacuole_Formation_Reg"/>
</dbReference>
<dbReference type="SMART" id="SM00109">
    <property type="entry name" value="C1"/>
    <property type="match status" value="2"/>
</dbReference>
<keyword evidence="4" id="KW-0862">Zinc</keyword>
<name>A0A061FT00_THECC</name>
<dbReference type="STRING" id="3641.A0A061FT00"/>
<protein>
    <submittedName>
        <fullName evidence="7">Cysteine/Histidine-rich C1 domain family protein, putative</fullName>
    </submittedName>
</protein>
<keyword evidence="8" id="KW-1185">Reference proteome</keyword>
<keyword evidence="2" id="KW-0677">Repeat</keyword>
<feature type="domain" description="Zinc finger PHD-type" evidence="6">
    <location>
        <begin position="262"/>
        <end position="325"/>
    </location>
</feature>
<evidence type="ECO:0000256" key="1">
    <source>
        <dbReference type="ARBA" id="ARBA00022723"/>
    </source>
</evidence>
<feature type="domain" description="Phorbol-ester/DAG-type" evidence="5">
    <location>
        <begin position="250"/>
        <end position="294"/>
    </location>
</feature>
<dbReference type="Pfam" id="PF03107">
    <property type="entry name" value="C1_2"/>
    <property type="match status" value="4"/>
</dbReference>
<evidence type="ECO:0000259" key="5">
    <source>
        <dbReference type="SMART" id="SM00109"/>
    </source>
</evidence>
<dbReference type="InterPro" id="IPR004146">
    <property type="entry name" value="DC1"/>
</dbReference>
<dbReference type="InterPro" id="IPR001965">
    <property type="entry name" value="Znf_PHD"/>
</dbReference>
<dbReference type="Proteomes" id="UP000026915">
    <property type="component" value="Chromosome 10"/>
</dbReference>
<dbReference type="HOGENOM" id="CLU_014776_4_1_1"/>
<dbReference type="SMART" id="SM00249">
    <property type="entry name" value="PHD"/>
    <property type="match status" value="2"/>
</dbReference>
<evidence type="ECO:0000259" key="6">
    <source>
        <dbReference type="SMART" id="SM00249"/>
    </source>
</evidence>
<evidence type="ECO:0000256" key="2">
    <source>
        <dbReference type="ARBA" id="ARBA00022737"/>
    </source>
</evidence>
<accession>A0A061FT00</accession>